<dbReference type="RefSeq" id="WP_285976394.1">
    <property type="nucleotide sequence ID" value="NZ_CP127221.1"/>
</dbReference>
<evidence type="ECO:0000256" key="1">
    <source>
        <dbReference type="SAM" id="Phobius"/>
    </source>
</evidence>
<dbReference type="EMBL" id="CP127221">
    <property type="protein sequence ID" value="WIW96084.1"/>
    <property type="molecule type" value="Genomic_DNA"/>
</dbReference>
<accession>A0A9Y2F2Q7</accession>
<keyword evidence="3" id="KW-1185">Reference proteome</keyword>
<keyword evidence="1" id="KW-1133">Transmembrane helix</keyword>
<keyword evidence="1" id="KW-0812">Transmembrane</keyword>
<reference evidence="2 3" key="1">
    <citation type="submission" date="2023-06" db="EMBL/GenBank/DDBJ databases">
        <title>Altererythrobacter rubellus NBRC 112769 genome.</title>
        <authorList>
            <person name="Zhang K."/>
        </authorList>
    </citation>
    <scope>NUCLEOTIDE SEQUENCE [LARGE SCALE GENOMIC DNA]</scope>
    <source>
        <strain evidence="2 3">NBRC 112769</strain>
    </source>
</reference>
<keyword evidence="1" id="KW-0472">Membrane</keyword>
<feature type="transmembrane region" description="Helical" evidence="1">
    <location>
        <begin position="7"/>
        <end position="27"/>
    </location>
</feature>
<dbReference type="KEGG" id="arue:QQX03_02955"/>
<protein>
    <submittedName>
        <fullName evidence="2">Uncharacterized protein</fullName>
    </submittedName>
</protein>
<organism evidence="2 3">
    <name type="scientific">Altererythrobacter rubellus</name>
    <dbReference type="NCBI Taxonomy" id="2173831"/>
    <lineage>
        <taxon>Bacteria</taxon>
        <taxon>Pseudomonadati</taxon>
        <taxon>Pseudomonadota</taxon>
        <taxon>Alphaproteobacteria</taxon>
        <taxon>Sphingomonadales</taxon>
        <taxon>Erythrobacteraceae</taxon>
        <taxon>Altererythrobacter</taxon>
    </lineage>
</organism>
<name>A0A9Y2F2Q7_9SPHN</name>
<evidence type="ECO:0000313" key="2">
    <source>
        <dbReference type="EMBL" id="WIW96084.1"/>
    </source>
</evidence>
<dbReference type="Proteomes" id="UP001231445">
    <property type="component" value="Chromosome"/>
</dbReference>
<proteinExistence type="predicted"/>
<sequence>MKVSPELMQFLGSLVAILAVAGLAWWLKLGSTPQLSSDREAQAAASEAIDGFESVETAVDANGNGAILRDRSGCLLLLKRHGNKLAGRLLTHSATGRIDKGQLVVDSGERRFGLVILTIDHAQSWADRINGVRSERDA</sequence>
<gene>
    <name evidence="2" type="ORF">QQX03_02955</name>
</gene>
<dbReference type="AlphaFoldDB" id="A0A9Y2F2Q7"/>
<evidence type="ECO:0000313" key="3">
    <source>
        <dbReference type="Proteomes" id="UP001231445"/>
    </source>
</evidence>